<comment type="caution">
    <text evidence="6">The sequence shown here is derived from an EMBL/GenBank/DDBJ whole genome shotgun (WGS) entry which is preliminary data.</text>
</comment>
<dbReference type="Gene3D" id="1.10.340.30">
    <property type="entry name" value="Hypothetical protein, domain 2"/>
    <property type="match status" value="1"/>
</dbReference>
<keyword evidence="4" id="KW-0234">DNA repair</keyword>
<dbReference type="EC" id="3.2.2.21" evidence="2"/>
<sequence>MADDYQAASDFLAALDADWQRHIAAIGPCLHRPHPARDPYESLVRAIAYQQLHAKAGDAILGRLLGLFAGQTFPRPEQLLATDVERLRGCGFSASKIATIQGIAQATLDGVVPDYATALAMDDEALIERLVSLRGVGRWTVEMLLIYSLERMDILPADDFGVREGYRRLKGLEVQPTRRQMVEIGLAWRPYRTVAAWYLWRVPKPLPSP</sequence>
<dbReference type="RefSeq" id="WP_394503357.1">
    <property type="nucleotide sequence ID" value="NZ_JBIEIL010000002.1"/>
</dbReference>
<keyword evidence="3" id="KW-0227">DNA damage</keyword>
<evidence type="ECO:0000313" key="6">
    <source>
        <dbReference type="EMBL" id="MFG6203483.1"/>
    </source>
</evidence>
<dbReference type="SMART" id="SM00478">
    <property type="entry name" value="ENDO3c"/>
    <property type="match status" value="1"/>
</dbReference>
<evidence type="ECO:0000256" key="3">
    <source>
        <dbReference type="ARBA" id="ARBA00022763"/>
    </source>
</evidence>
<accession>A0ABW7D5X2</accession>
<dbReference type="InterPro" id="IPR051912">
    <property type="entry name" value="Alkylbase_DNA_Glycosylase/TA"/>
</dbReference>
<dbReference type="Proteomes" id="UP001605918">
    <property type="component" value="Unassembled WGS sequence"/>
</dbReference>
<evidence type="ECO:0000256" key="4">
    <source>
        <dbReference type="ARBA" id="ARBA00023204"/>
    </source>
</evidence>
<dbReference type="PANTHER" id="PTHR43003">
    <property type="entry name" value="DNA-3-METHYLADENINE GLYCOSYLASE"/>
    <property type="match status" value="1"/>
</dbReference>
<reference evidence="6 7" key="1">
    <citation type="submission" date="2024-10" db="EMBL/GenBank/DDBJ databases">
        <title>Whole genome of Pseudomonas sp Strain RB5.</title>
        <authorList>
            <person name="Selami N."/>
        </authorList>
    </citation>
    <scope>NUCLEOTIDE SEQUENCE [LARGE SCALE GENOMIC DNA]</scope>
    <source>
        <strain evidence="6 7">RB5</strain>
    </source>
</reference>
<comment type="catalytic activity">
    <reaction evidence="1">
        <text>Hydrolysis of alkylated DNA, releasing 3-methyladenine, 3-methylguanine, 7-methylguanine and 7-methyladenine.</text>
        <dbReference type="EC" id="3.2.2.21"/>
    </reaction>
</comment>
<evidence type="ECO:0000256" key="2">
    <source>
        <dbReference type="ARBA" id="ARBA00012000"/>
    </source>
</evidence>
<organism evidence="6 7">
    <name type="scientific">Pseudomonas retamae</name>
    <dbReference type="NCBI Taxonomy" id="702110"/>
    <lineage>
        <taxon>Bacteria</taxon>
        <taxon>Pseudomonadati</taxon>
        <taxon>Pseudomonadota</taxon>
        <taxon>Gammaproteobacteria</taxon>
        <taxon>Pseudomonadales</taxon>
        <taxon>Pseudomonadaceae</taxon>
        <taxon>Pseudomonas</taxon>
    </lineage>
</organism>
<feature type="domain" description="HhH-GPD" evidence="5">
    <location>
        <begin position="48"/>
        <end position="204"/>
    </location>
</feature>
<dbReference type="Pfam" id="PF00730">
    <property type="entry name" value="HhH-GPD"/>
    <property type="match status" value="1"/>
</dbReference>
<dbReference type="SUPFAM" id="SSF48150">
    <property type="entry name" value="DNA-glycosylase"/>
    <property type="match status" value="1"/>
</dbReference>
<name>A0ABW7D5X2_9PSED</name>
<dbReference type="InterPro" id="IPR003265">
    <property type="entry name" value="HhH-GPD_domain"/>
</dbReference>
<dbReference type="Gene3D" id="1.10.1670.40">
    <property type="match status" value="1"/>
</dbReference>
<gene>
    <name evidence="6" type="ORF">ACGSLL_03870</name>
</gene>
<dbReference type="EMBL" id="JBIEIL010000002">
    <property type="protein sequence ID" value="MFG6203483.1"/>
    <property type="molecule type" value="Genomic_DNA"/>
</dbReference>
<dbReference type="CDD" id="cd00056">
    <property type="entry name" value="ENDO3c"/>
    <property type="match status" value="1"/>
</dbReference>
<dbReference type="InterPro" id="IPR011257">
    <property type="entry name" value="DNA_glycosylase"/>
</dbReference>
<evidence type="ECO:0000256" key="1">
    <source>
        <dbReference type="ARBA" id="ARBA00000086"/>
    </source>
</evidence>
<evidence type="ECO:0000259" key="5">
    <source>
        <dbReference type="SMART" id="SM00478"/>
    </source>
</evidence>
<evidence type="ECO:0000313" key="7">
    <source>
        <dbReference type="Proteomes" id="UP001605918"/>
    </source>
</evidence>
<keyword evidence="7" id="KW-1185">Reference proteome</keyword>
<protein>
    <recommendedName>
        <fullName evidence="2">DNA-3-methyladenine glycosylase II</fullName>
        <ecNumber evidence="2">3.2.2.21</ecNumber>
    </recommendedName>
</protein>
<dbReference type="PANTHER" id="PTHR43003:SF5">
    <property type="entry name" value="DNA-3-METHYLADENINE GLYCOSYLASE"/>
    <property type="match status" value="1"/>
</dbReference>
<proteinExistence type="predicted"/>